<dbReference type="PANTHER" id="PTHR33121:SF76">
    <property type="entry name" value="SIGNALING PROTEIN"/>
    <property type="match status" value="1"/>
</dbReference>
<gene>
    <name evidence="2" type="ORF">HMPREF0083_04621</name>
</gene>
<dbReference type="InterPro" id="IPR035919">
    <property type="entry name" value="EAL_sf"/>
</dbReference>
<dbReference type="PATRIC" id="fig|649747.3.peg.4164"/>
<dbReference type="SMART" id="SM00052">
    <property type="entry name" value="EAL"/>
    <property type="match status" value="1"/>
</dbReference>
<evidence type="ECO:0000313" key="3">
    <source>
        <dbReference type="Proteomes" id="UP000016511"/>
    </source>
</evidence>
<proteinExistence type="predicted"/>
<dbReference type="HOGENOM" id="CLU_000445_70_50_9"/>
<protein>
    <submittedName>
        <fullName evidence="2">Cyclic diguanylate phosphodiesterase domain protein</fullName>
    </submittedName>
</protein>
<comment type="caution">
    <text evidence="2">The sequence shown here is derived from an EMBL/GenBank/DDBJ whole genome shotgun (WGS) entry which is preliminary data.</text>
</comment>
<dbReference type="Proteomes" id="UP000016511">
    <property type="component" value="Unassembled WGS sequence"/>
</dbReference>
<evidence type="ECO:0000259" key="1">
    <source>
        <dbReference type="PROSITE" id="PS50883"/>
    </source>
</evidence>
<dbReference type="STRING" id="649747.HMPREF0083_04621"/>
<dbReference type="EMBL" id="AWSJ01000284">
    <property type="protein sequence ID" value="ERI07288.1"/>
    <property type="molecule type" value="Genomic_DNA"/>
</dbReference>
<keyword evidence="3" id="KW-1185">Reference proteome</keyword>
<feature type="domain" description="EAL" evidence="1">
    <location>
        <begin position="1"/>
        <end position="220"/>
    </location>
</feature>
<accession>U1WYH1</accession>
<dbReference type="PANTHER" id="PTHR33121">
    <property type="entry name" value="CYCLIC DI-GMP PHOSPHODIESTERASE PDEF"/>
    <property type="match status" value="1"/>
</dbReference>
<dbReference type="PROSITE" id="PS50883">
    <property type="entry name" value="EAL"/>
    <property type="match status" value="1"/>
</dbReference>
<organism evidence="2 3">
    <name type="scientific">Aneurinibacillus aneurinilyticus ATCC 12856</name>
    <dbReference type="NCBI Taxonomy" id="649747"/>
    <lineage>
        <taxon>Bacteria</taxon>
        <taxon>Bacillati</taxon>
        <taxon>Bacillota</taxon>
        <taxon>Bacilli</taxon>
        <taxon>Bacillales</taxon>
        <taxon>Paenibacillaceae</taxon>
        <taxon>Aneurinibacillus group</taxon>
        <taxon>Aneurinibacillus</taxon>
    </lineage>
</organism>
<evidence type="ECO:0000313" key="2">
    <source>
        <dbReference type="EMBL" id="ERI07288.1"/>
    </source>
</evidence>
<dbReference type="InterPro" id="IPR050706">
    <property type="entry name" value="Cyclic-di-GMP_PDE-like"/>
</dbReference>
<dbReference type="AlphaFoldDB" id="U1WYH1"/>
<dbReference type="CDD" id="cd01948">
    <property type="entry name" value="EAL"/>
    <property type="match status" value="1"/>
</dbReference>
<dbReference type="Gene3D" id="3.20.20.450">
    <property type="entry name" value="EAL domain"/>
    <property type="match status" value="1"/>
</dbReference>
<dbReference type="Pfam" id="PF00563">
    <property type="entry name" value="EAL"/>
    <property type="match status" value="1"/>
</dbReference>
<dbReference type="SUPFAM" id="SSF141868">
    <property type="entry name" value="EAL domain-like"/>
    <property type="match status" value="1"/>
</dbReference>
<dbReference type="GO" id="GO:0071111">
    <property type="term" value="F:cyclic-guanylate-specific phosphodiesterase activity"/>
    <property type="evidence" value="ECO:0007669"/>
    <property type="project" value="InterPro"/>
</dbReference>
<name>U1WYH1_ANEAE</name>
<dbReference type="eggNOG" id="COG2200">
    <property type="taxonomic scope" value="Bacteria"/>
</dbReference>
<dbReference type="InterPro" id="IPR001633">
    <property type="entry name" value="EAL_dom"/>
</dbReference>
<reference evidence="2 3" key="1">
    <citation type="submission" date="2013-08" db="EMBL/GenBank/DDBJ databases">
        <authorList>
            <person name="Weinstock G."/>
            <person name="Sodergren E."/>
            <person name="Wylie T."/>
            <person name="Fulton L."/>
            <person name="Fulton R."/>
            <person name="Fronick C."/>
            <person name="O'Laughlin M."/>
            <person name="Godfrey J."/>
            <person name="Miner T."/>
            <person name="Herter B."/>
            <person name="Appelbaum E."/>
            <person name="Cordes M."/>
            <person name="Lek S."/>
            <person name="Wollam A."/>
            <person name="Pepin K.H."/>
            <person name="Palsikar V.B."/>
            <person name="Mitreva M."/>
            <person name="Wilson R.K."/>
        </authorList>
    </citation>
    <scope>NUCLEOTIDE SEQUENCE [LARGE SCALE GENOMIC DNA]</scope>
    <source>
        <strain evidence="2 3">ATCC 12856</strain>
    </source>
</reference>
<sequence>MEDRRLQLHTVFQPIVHLHTNEVIGFEALLRSSVAPVQLFKQAEKKGVLSRLDQYARYLALQSYQRPEKLFINCHPLALEQGISIDVHRYSHITPEQIVLEITEQNFFNIGKVRAQVHEFRELGMKLALDDFGHGFTNLSLIEFLEPDYLKLDKIMLRNIHNNKGYQLLNGIRKLAEEVGITIIAEGIETRQQRDIVRSCGIGLGQGWYYGQPAALPALT</sequence>